<reference evidence="2 3" key="1">
    <citation type="journal article" date="2023" name="Front. Microbiol.">
        <title>Genomic analyses of Burkholderia respiratory isolates indicates two evolutionarily distinct B. anthina clades.</title>
        <authorList>
            <person name="Pham A."/>
            <person name="Volmer J.G."/>
            <person name="Chambers D.C."/>
            <person name="Smith D.J."/>
            <person name="Reid D.W."/>
            <person name="Burr L."/>
            <person name="Wells T.J."/>
        </authorList>
    </citation>
    <scope>NUCLEOTIDE SEQUENCE [LARGE SCALE GENOMIC DNA]</scope>
    <source>
        <strain evidence="2 3">BCCIQ07A</strain>
    </source>
</reference>
<comment type="caution">
    <text evidence="2">The sequence shown here is derived from an EMBL/GenBank/DDBJ whole genome shotgun (WGS) entry which is preliminary data.</text>
</comment>
<sequence length="214" mass="23158">MNDTTMETGGDTRSAGYRALICVLLGGLGLLSFGDHFYHVRNGILSYNVGPFIDAQSVFVWPIFVAAITLILAFTSFLTKNATPSSFSKLLLPFAIVHAAYFCSGIWGISHPTELTLALIALWVVRIALTSEYRAQIVVVSLVLAVCGPLGEGFVSMLGLFDYAPTLKQFVSVPYWLSCLYLNAGALAVTAARWIRIGDLFQANQASLSHKTTA</sequence>
<feature type="transmembrane region" description="Helical" evidence="1">
    <location>
        <begin position="138"/>
        <end position="161"/>
    </location>
</feature>
<keyword evidence="1" id="KW-1133">Transmembrane helix</keyword>
<name>A0ABU5WLS2_9BURK</name>
<gene>
    <name evidence="2" type="ORF">SB593_13335</name>
</gene>
<evidence type="ECO:0000313" key="2">
    <source>
        <dbReference type="EMBL" id="MEB2579935.1"/>
    </source>
</evidence>
<proteinExistence type="predicted"/>
<keyword evidence="1" id="KW-0472">Membrane</keyword>
<feature type="transmembrane region" description="Helical" evidence="1">
    <location>
        <begin position="58"/>
        <end position="78"/>
    </location>
</feature>
<dbReference type="RefSeq" id="WP_059584459.1">
    <property type="nucleotide sequence ID" value="NZ_JAWRKY010000004.1"/>
</dbReference>
<feature type="transmembrane region" description="Helical" evidence="1">
    <location>
        <begin position="90"/>
        <end position="109"/>
    </location>
</feature>
<keyword evidence="1" id="KW-0812">Transmembrane</keyword>
<keyword evidence="3" id="KW-1185">Reference proteome</keyword>
<organism evidence="2 3">
    <name type="scientific">Burkholderia anthinoferrum</name>
    <dbReference type="NCBI Taxonomy" id="3090833"/>
    <lineage>
        <taxon>Bacteria</taxon>
        <taxon>Pseudomonadati</taxon>
        <taxon>Pseudomonadota</taxon>
        <taxon>Betaproteobacteria</taxon>
        <taxon>Burkholderiales</taxon>
        <taxon>Burkholderiaceae</taxon>
        <taxon>Burkholderia</taxon>
    </lineage>
</organism>
<feature type="transmembrane region" description="Helical" evidence="1">
    <location>
        <begin position="20"/>
        <end position="38"/>
    </location>
</feature>
<feature type="transmembrane region" description="Helical" evidence="1">
    <location>
        <begin position="173"/>
        <end position="195"/>
    </location>
</feature>
<dbReference type="EMBL" id="JAWRLE010000018">
    <property type="protein sequence ID" value="MEB2579935.1"/>
    <property type="molecule type" value="Genomic_DNA"/>
</dbReference>
<evidence type="ECO:0000256" key="1">
    <source>
        <dbReference type="SAM" id="Phobius"/>
    </source>
</evidence>
<accession>A0ABU5WLS2</accession>
<dbReference type="Proteomes" id="UP001304467">
    <property type="component" value="Unassembled WGS sequence"/>
</dbReference>
<evidence type="ECO:0000313" key="3">
    <source>
        <dbReference type="Proteomes" id="UP001304467"/>
    </source>
</evidence>
<protein>
    <submittedName>
        <fullName evidence="2">DUF2878 domain-containing protein</fullName>
    </submittedName>
</protein>